<dbReference type="EMBL" id="CP104558">
    <property type="protein sequence ID" value="UXH46426.1"/>
    <property type="molecule type" value="Genomic_DNA"/>
</dbReference>
<name>A0ACD4CDE7_9BACI</name>
<evidence type="ECO:0000313" key="2">
    <source>
        <dbReference type="Proteomes" id="UP001064027"/>
    </source>
</evidence>
<keyword evidence="2" id="KW-1185">Reference proteome</keyword>
<accession>A0ACD4CDE7</accession>
<dbReference type="Proteomes" id="UP001064027">
    <property type="component" value="Chromosome"/>
</dbReference>
<organism evidence="1 2">
    <name type="scientific">Rossellomorea vietnamensis</name>
    <dbReference type="NCBI Taxonomy" id="218284"/>
    <lineage>
        <taxon>Bacteria</taxon>
        <taxon>Bacillati</taxon>
        <taxon>Bacillota</taxon>
        <taxon>Bacilli</taxon>
        <taxon>Bacillales</taxon>
        <taxon>Bacillaceae</taxon>
        <taxon>Rossellomorea</taxon>
    </lineage>
</organism>
<protein>
    <submittedName>
        <fullName evidence="1">DUF6445 family protein</fullName>
    </submittedName>
</protein>
<sequence>MEKTDLIVVDDFYDNPYNIRNLALEAEYLQFVNKNVPGFESKHSFYNQMYKTKFSKYLERDIEINPHQLTYGKFRYSLRNSESLSSVHLDKATWSAIVYLTLDEHCEGGLGVYKHMDSGLTCVPAQGELNKKGYSSIKDLDQKVVYPDTNDMNKWELIEFVPMKFNRLVLLKGSKYFHSVTEQFGDTRENARLSHNFFFNEEN</sequence>
<evidence type="ECO:0000313" key="1">
    <source>
        <dbReference type="EMBL" id="UXH46426.1"/>
    </source>
</evidence>
<gene>
    <name evidence="1" type="ORF">N5C46_10405</name>
</gene>
<proteinExistence type="predicted"/>
<reference evidence="1" key="1">
    <citation type="submission" date="2022-09" db="EMBL/GenBank/DDBJ databases">
        <title>Complete genome sequence of Rossellomorea vietnamensis strain RL-WG62, a newly isolated PGPR with the potential for plant salinity stress alleviation.</title>
        <authorList>
            <person name="Ren L."/>
            <person name="Wang G."/>
            <person name="Hu H."/>
        </authorList>
    </citation>
    <scope>NUCLEOTIDE SEQUENCE</scope>
    <source>
        <strain evidence="1">RL-WG62</strain>
    </source>
</reference>